<gene>
    <name evidence="2" type="ORF">CQA69_06825</name>
</gene>
<feature type="signal peptide" evidence="1">
    <location>
        <begin position="1"/>
        <end position="21"/>
    </location>
</feature>
<dbReference type="OrthoDB" id="5356192at2"/>
<feature type="chain" id="PRO_5020918837" evidence="1">
    <location>
        <begin position="22"/>
        <end position="205"/>
    </location>
</feature>
<name>A0A4U7BN09_9BACT</name>
<dbReference type="AlphaFoldDB" id="A0A4U7BN09"/>
<evidence type="ECO:0000256" key="1">
    <source>
        <dbReference type="SAM" id="SignalP"/>
    </source>
</evidence>
<evidence type="ECO:0000313" key="3">
    <source>
        <dbReference type="Proteomes" id="UP000308838"/>
    </source>
</evidence>
<dbReference type="EMBL" id="NXLZ01000011">
    <property type="protein sequence ID" value="TKX30024.1"/>
    <property type="molecule type" value="Genomic_DNA"/>
</dbReference>
<accession>A0A4U7BN09</accession>
<dbReference type="RefSeq" id="WP_137621026.1">
    <property type="nucleotide sequence ID" value="NZ_NXLZ01000011.1"/>
</dbReference>
<evidence type="ECO:0000313" key="2">
    <source>
        <dbReference type="EMBL" id="TKX30024.1"/>
    </source>
</evidence>
<protein>
    <submittedName>
        <fullName evidence="2">Bacteriocin</fullName>
    </submittedName>
</protein>
<reference evidence="2 3" key="1">
    <citation type="submission" date="2018-05" db="EMBL/GenBank/DDBJ databases">
        <title>Novel Campyloabacter and Helicobacter Species and Strains.</title>
        <authorList>
            <person name="Mannion A.J."/>
            <person name="Shen Z."/>
            <person name="Fox J.G."/>
        </authorList>
    </citation>
    <scope>NUCLEOTIDE SEQUENCE [LARGE SCALE GENOMIC DNA]</scope>
    <source>
        <strain evidence="3">MIT17-664</strain>
    </source>
</reference>
<sequence length="205" mass="22632">MIKKLLSVAALGALLASSAFGDDFLAKVSNGALSDNSAGVKVLSLNEMKEVKGGYEVRFLYNGSQWTPTTESYAVALYTGGELQYIANYLNHNDKAPQGLCGIDQTSCSNPSKNRLTSFFEVTQGSIKLLPSYIVKRQVKVSDLGRPYVLFTYGVGAYDPNTSQLYKFNSSPMLNNNMIIKEIANKYKEQMESALGGWYPYRSKR</sequence>
<keyword evidence="3" id="KW-1185">Reference proteome</keyword>
<dbReference type="Proteomes" id="UP000308838">
    <property type="component" value="Unassembled WGS sequence"/>
</dbReference>
<proteinExistence type="predicted"/>
<organism evidence="2 3">
    <name type="scientific">Campylobacter estrildidarum</name>
    <dbReference type="NCBI Taxonomy" id="2510189"/>
    <lineage>
        <taxon>Bacteria</taxon>
        <taxon>Pseudomonadati</taxon>
        <taxon>Campylobacterota</taxon>
        <taxon>Epsilonproteobacteria</taxon>
        <taxon>Campylobacterales</taxon>
        <taxon>Campylobacteraceae</taxon>
        <taxon>Campylobacter</taxon>
    </lineage>
</organism>
<comment type="caution">
    <text evidence="2">The sequence shown here is derived from an EMBL/GenBank/DDBJ whole genome shotgun (WGS) entry which is preliminary data.</text>
</comment>
<keyword evidence="1" id="KW-0732">Signal</keyword>